<proteinExistence type="inferred from homology"/>
<evidence type="ECO:0000256" key="9">
    <source>
        <dbReference type="ARBA" id="ARBA00023170"/>
    </source>
</evidence>
<dbReference type="PANTHER" id="PTHR23036">
    <property type="entry name" value="CYTOKINE RECEPTOR"/>
    <property type="match status" value="1"/>
</dbReference>
<feature type="region of interest" description="Disordered" evidence="15">
    <location>
        <begin position="383"/>
        <end position="448"/>
    </location>
</feature>
<dbReference type="CDD" id="cd00063">
    <property type="entry name" value="FN3"/>
    <property type="match status" value="1"/>
</dbReference>
<evidence type="ECO:0000256" key="2">
    <source>
        <dbReference type="ARBA" id="ARBA00008921"/>
    </source>
</evidence>
<comment type="subunit">
    <text evidence="12">Dimer or oligomer; disulfide-linked. Interacts with IL12RB2 to form the high affinity IL12 receptor. Heterodimer with IL23R; in presence of IL23. The heterodimer forms the IL23 receptor.</text>
</comment>
<keyword evidence="8" id="KW-1015">Disulfide bond</keyword>
<keyword evidence="10" id="KW-0325">Glycoprotein</keyword>
<evidence type="ECO:0000256" key="14">
    <source>
        <dbReference type="ARBA" id="ARBA00079385"/>
    </source>
</evidence>
<dbReference type="InterPro" id="IPR003961">
    <property type="entry name" value="FN3_dom"/>
</dbReference>
<dbReference type="InterPro" id="IPR036116">
    <property type="entry name" value="FN3_sf"/>
</dbReference>
<dbReference type="GO" id="GO:0019955">
    <property type="term" value="F:cytokine binding"/>
    <property type="evidence" value="ECO:0007669"/>
    <property type="project" value="TreeGrafter"/>
</dbReference>
<protein>
    <recommendedName>
        <fullName evidence="13">Interleukin-12 receptor subunit beta-1</fullName>
    </recommendedName>
    <alternativeName>
        <fullName evidence="14">IL-12 receptor beta component</fullName>
    </alternativeName>
</protein>
<reference evidence="17" key="1">
    <citation type="submission" date="2023-09" db="UniProtKB">
        <authorList>
            <consortium name="Ensembl"/>
        </authorList>
    </citation>
    <scope>IDENTIFICATION</scope>
</reference>
<keyword evidence="9" id="KW-0675">Receptor</keyword>
<evidence type="ECO:0000256" key="5">
    <source>
        <dbReference type="ARBA" id="ARBA00022737"/>
    </source>
</evidence>
<evidence type="ECO:0000256" key="15">
    <source>
        <dbReference type="SAM" id="MobiDB-lite"/>
    </source>
</evidence>
<comment type="similarity">
    <text evidence="2">Belongs to the type I cytokine receptor family. Type 2 subfamily.</text>
</comment>
<dbReference type="GO" id="GO:0004896">
    <property type="term" value="F:cytokine receptor activity"/>
    <property type="evidence" value="ECO:0007669"/>
    <property type="project" value="TreeGrafter"/>
</dbReference>
<feature type="region of interest" description="Disordered" evidence="15">
    <location>
        <begin position="1"/>
        <end position="21"/>
    </location>
</feature>
<dbReference type="AlphaFoldDB" id="A0A8C0XHY4"/>
<dbReference type="Gene3D" id="2.60.40.10">
    <property type="entry name" value="Immunoglobulins"/>
    <property type="match status" value="1"/>
</dbReference>
<dbReference type="PANTHER" id="PTHR23036:SF51">
    <property type="entry name" value="INTERLEUKIN-12 RECEPTOR SUBUNIT BETA-1"/>
    <property type="match status" value="1"/>
</dbReference>
<dbReference type="PROSITE" id="PS50853">
    <property type="entry name" value="FN3"/>
    <property type="match status" value="1"/>
</dbReference>
<organism evidence="17">
    <name type="scientific">Castor canadensis</name>
    <name type="common">American beaver</name>
    <dbReference type="NCBI Taxonomy" id="51338"/>
    <lineage>
        <taxon>Eukaryota</taxon>
        <taxon>Metazoa</taxon>
        <taxon>Chordata</taxon>
        <taxon>Craniata</taxon>
        <taxon>Vertebrata</taxon>
        <taxon>Euteleostomi</taxon>
        <taxon>Mammalia</taxon>
        <taxon>Eutheria</taxon>
        <taxon>Euarchontoglires</taxon>
        <taxon>Glires</taxon>
        <taxon>Rodentia</taxon>
        <taxon>Castorimorpha</taxon>
        <taxon>Castoridae</taxon>
        <taxon>Castor</taxon>
    </lineage>
</organism>
<sequence length="583" mass="62278">AEAGGWHPAPGQRGPPFPSGFPLLADPVSVPEVTLEKEPLGPDGRRLVALLGQPPQLALPEGCRGPAPGAAVTHFVRVHMLSCRCQPRATRTLRLGKPFFLSGSAYDVAVFSKTRFGPGPNRTWHLPAEDHAEPGSLNVTSGADGTALSWAARPPGTVYCIEWRPRSQNESQSHCMVTTPQDGDPWCTGKGQHLMVAQLECFHVTIFASMHPDKPTSWSSVLCSICARLSLAASVAGTPQHVSVRNHSQDSVWVTWTPSPLSHCPGVLRGYVVQCREEAGGRVSEWQVRPTETQVTLQGLRAGAAYVVQVRADTAWLRGTWSRPQHFSIEVQISQLSIVFASLGSFVSIVLLGTLGYLGLSRAAWHLCPPLPTPCASSAVEFPGGQGEQVNSPPPLGTAQWPREKSTGGPRGCAAGPGGISWRGGQGGGRTGAGRTDRRTEAPPRGGTRTCAAAMWTRTGPGEPGVQRPTAMVTVVVTVLLKIPNPPPLHIWGGASFRDPAHCGLSLSRMEPSQVQDRWRRWSRSGTAHSGLVLPVDPLSTSCPQLPARPGDTRPGLWSLGVQHSAEAIPQRQDQTAWAWGPL</sequence>
<dbReference type="GO" id="GO:0072536">
    <property type="term" value="C:interleukin-23 receptor complex"/>
    <property type="evidence" value="ECO:0007669"/>
    <property type="project" value="UniProtKB-ARBA"/>
</dbReference>
<evidence type="ECO:0000256" key="1">
    <source>
        <dbReference type="ARBA" id="ARBA00004479"/>
    </source>
</evidence>
<comment type="function">
    <text evidence="11">Functions as an interleukin receptor which binds interleukin-12 with low affinity and is involved in IL12 transduction. Associated with IL12RB2 it forms a functional, high affinity receptor for IL12. Also associates with IL23R to form the interleukin-23 receptor which functions in IL23 signal transduction probably through activation of the Jak-Stat signaling cascade.</text>
</comment>
<evidence type="ECO:0000256" key="11">
    <source>
        <dbReference type="ARBA" id="ARBA00057593"/>
    </source>
</evidence>
<keyword evidence="4" id="KW-0732">Signal</keyword>
<feature type="compositionally biased region" description="Gly residues" evidence="15">
    <location>
        <begin position="409"/>
        <end position="432"/>
    </location>
</feature>
<evidence type="ECO:0000256" key="3">
    <source>
        <dbReference type="ARBA" id="ARBA00022692"/>
    </source>
</evidence>
<keyword evidence="3" id="KW-0812">Transmembrane</keyword>
<evidence type="ECO:0000313" key="17">
    <source>
        <dbReference type="Ensembl" id="ENSCCNP00000027462.1"/>
    </source>
</evidence>
<evidence type="ECO:0000256" key="10">
    <source>
        <dbReference type="ARBA" id="ARBA00023180"/>
    </source>
</evidence>
<dbReference type="SUPFAM" id="SSF49265">
    <property type="entry name" value="Fibronectin type III"/>
    <property type="match status" value="1"/>
</dbReference>
<dbReference type="InterPro" id="IPR013783">
    <property type="entry name" value="Ig-like_fold"/>
</dbReference>
<evidence type="ECO:0000256" key="13">
    <source>
        <dbReference type="ARBA" id="ARBA00067634"/>
    </source>
</evidence>
<accession>A0A8C0XHY4</accession>
<keyword evidence="7" id="KW-0472">Membrane</keyword>
<dbReference type="Ensembl" id="ENSCCNT00000034760.1">
    <property type="protein sequence ID" value="ENSCCNP00000027462.1"/>
    <property type="gene ID" value="ENSCCNG00000026546.1"/>
</dbReference>
<dbReference type="FunFam" id="2.60.40.10:FF:001717">
    <property type="entry name" value="Interleukin 12 receptor subunit beta 1"/>
    <property type="match status" value="1"/>
</dbReference>
<dbReference type="SMART" id="SM00060">
    <property type="entry name" value="FN3"/>
    <property type="match status" value="1"/>
</dbReference>
<evidence type="ECO:0000259" key="16">
    <source>
        <dbReference type="PROSITE" id="PS50853"/>
    </source>
</evidence>
<evidence type="ECO:0000256" key="7">
    <source>
        <dbReference type="ARBA" id="ARBA00023136"/>
    </source>
</evidence>
<dbReference type="InterPro" id="IPR050379">
    <property type="entry name" value="Type-I_Cytokine_Rcpt"/>
</dbReference>
<keyword evidence="5" id="KW-0677">Repeat</keyword>
<name>A0A8C0XHY4_CASCN</name>
<evidence type="ECO:0000256" key="4">
    <source>
        <dbReference type="ARBA" id="ARBA00022729"/>
    </source>
</evidence>
<feature type="domain" description="Fibronectin type-III" evidence="16">
    <location>
        <begin position="238"/>
        <end position="332"/>
    </location>
</feature>
<dbReference type="Pfam" id="PF00041">
    <property type="entry name" value="fn3"/>
    <property type="match status" value="1"/>
</dbReference>
<evidence type="ECO:0000256" key="6">
    <source>
        <dbReference type="ARBA" id="ARBA00022989"/>
    </source>
</evidence>
<evidence type="ECO:0000256" key="8">
    <source>
        <dbReference type="ARBA" id="ARBA00023157"/>
    </source>
</evidence>
<comment type="subcellular location">
    <subcellularLocation>
        <location evidence="1">Membrane</location>
        <topology evidence="1">Single-pass type I membrane protein</topology>
    </subcellularLocation>
</comment>
<evidence type="ECO:0000256" key="12">
    <source>
        <dbReference type="ARBA" id="ARBA00065421"/>
    </source>
</evidence>
<keyword evidence="6" id="KW-1133">Transmembrane helix</keyword>
<dbReference type="GO" id="GO:0009897">
    <property type="term" value="C:external side of plasma membrane"/>
    <property type="evidence" value="ECO:0007669"/>
    <property type="project" value="TreeGrafter"/>
</dbReference>